<accession>A0A2H0RIY8</accession>
<evidence type="ECO:0000313" key="4">
    <source>
        <dbReference type="Proteomes" id="UP000230833"/>
    </source>
</evidence>
<protein>
    <submittedName>
        <fullName evidence="3">Ribosomal subunit interface protein</fullName>
    </submittedName>
</protein>
<dbReference type="PANTHER" id="PTHR33231">
    <property type="entry name" value="30S RIBOSOMAL PROTEIN"/>
    <property type="match status" value="1"/>
</dbReference>
<organism evidence="3 4">
    <name type="scientific">Candidatus Vogelbacteria bacterium CG10_big_fil_rev_8_21_14_0_10_45_14</name>
    <dbReference type="NCBI Taxonomy" id="1975042"/>
    <lineage>
        <taxon>Bacteria</taxon>
        <taxon>Candidatus Vogeliibacteriota</taxon>
    </lineage>
</organism>
<dbReference type="GO" id="GO:0045900">
    <property type="term" value="P:negative regulation of translational elongation"/>
    <property type="evidence" value="ECO:0007669"/>
    <property type="project" value="TreeGrafter"/>
</dbReference>
<dbReference type="InterPro" id="IPR050574">
    <property type="entry name" value="HPF/YfiA_ribosome-assoc"/>
</dbReference>
<dbReference type="PANTHER" id="PTHR33231:SF1">
    <property type="entry name" value="30S RIBOSOMAL PROTEIN"/>
    <property type="match status" value="1"/>
</dbReference>
<gene>
    <name evidence="3" type="primary">raiA</name>
    <name evidence="3" type="ORF">COV07_04100</name>
</gene>
<reference evidence="3 4" key="1">
    <citation type="submission" date="2017-09" db="EMBL/GenBank/DDBJ databases">
        <title>Depth-based differentiation of microbial function through sediment-hosted aquifers and enrichment of novel symbionts in the deep terrestrial subsurface.</title>
        <authorList>
            <person name="Probst A.J."/>
            <person name="Ladd B."/>
            <person name="Jarett J.K."/>
            <person name="Geller-Mcgrath D.E."/>
            <person name="Sieber C.M."/>
            <person name="Emerson J.B."/>
            <person name="Anantharaman K."/>
            <person name="Thomas B.C."/>
            <person name="Malmstrom R."/>
            <person name="Stieglmeier M."/>
            <person name="Klingl A."/>
            <person name="Woyke T."/>
            <person name="Ryan C.M."/>
            <person name="Banfield J.F."/>
        </authorList>
    </citation>
    <scope>NUCLEOTIDE SEQUENCE [LARGE SCALE GENOMIC DNA]</scope>
    <source>
        <strain evidence="3">CG10_big_fil_rev_8_21_14_0_10_45_14</strain>
    </source>
</reference>
<dbReference type="Proteomes" id="UP000230833">
    <property type="component" value="Unassembled WGS sequence"/>
</dbReference>
<dbReference type="NCBIfam" id="TIGR00741">
    <property type="entry name" value="yfiA"/>
    <property type="match status" value="1"/>
</dbReference>
<dbReference type="AlphaFoldDB" id="A0A2H0RIY8"/>
<keyword evidence="1" id="KW-0810">Translation regulation</keyword>
<keyword evidence="2" id="KW-0175">Coiled coil</keyword>
<dbReference type="InterPro" id="IPR036567">
    <property type="entry name" value="RHF-like"/>
</dbReference>
<dbReference type="Gene3D" id="3.30.160.100">
    <property type="entry name" value="Ribosome hibernation promotion factor-like"/>
    <property type="match status" value="1"/>
</dbReference>
<dbReference type="GO" id="GO:0043024">
    <property type="term" value="F:ribosomal small subunit binding"/>
    <property type="evidence" value="ECO:0007669"/>
    <property type="project" value="TreeGrafter"/>
</dbReference>
<sequence>MKINIKATNIELTDAITDYLSKKIEMLEKFIDATPDSVFCDAEIGRTTKHHKGSDIFRAEINLHAAGKYFRAVSEKDNLYASIDEAKDEIARELNSHKTKKETLVRRGGRKVKKILKHLRF</sequence>
<dbReference type="InterPro" id="IPR003489">
    <property type="entry name" value="RHF/RaiA"/>
</dbReference>
<evidence type="ECO:0000256" key="1">
    <source>
        <dbReference type="ARBA" id="ARBA00022845"/>
    </source>
</evidence>
<dbReference type="CDD" id="cd00552">
    <property type="entry name" value="RaiA"/>
    <property type="match status" value="1"/>
</dbReference>
<evidence type="ECO:0000313" key="3">
    <source>
        <dbReference type="EMBL" id="PIR46453.1"/>
    </source>
</evidence>
<evidence type="ECO:0000256" key="2">
    <source>
        <dbReference type="SAM" id="Coils"/>
    </source>
</evidence>
<dbReference type="EMBL" id="PCYL01000044">
    <property type="protein sequence ID" value="PIR46453.1"/>
    <property type="molecule type" value="Genomic_DNA"/>
</dbReference>
<dbReference type="Pfam" id="PF02482">
    <property type="entry name" value="Ribosomal_S30AE"/>
    <property type="match status" value="1"/>
</dbReference>
<feature type="coiled-coil region" evidence="2">
    <location>
        <begin position="76"/>
        <end position="107"/>
    </location>
</feature>
<comment type="caution">
    <text evidence="3">The sequence shown here is derived from an EMBL/GenBank/DDBJ whole genome shotgun (WGS) entry which is preliminary data.</text>
</comment>
<dbReference type="SUPFAM" id="SSF69754">
    <property type="entry name" value="Ribosome binding protein Y (YfiA homologue)"/>
    <property type="match status" value="1"/>
</dbReference>
<proteinExistence type="predicted"/>
<name>A0A2H0RIY8_9BACT</name>
<dbReference type="GO" id="GO:0022627">
    <property type="term" value="C:cytosolic small ribosomal subunit"/>
    <property type="evidence" value="ECO:0007669"/>
    <property type="project" value="TreeGrafter"/>
</dbReference>